<dbReference type="EMBL" id="AOME01000052">
    <property type="protein sequence ID" value="EMA53038.1"/>
    <property type="molecule type" value="Genomic_DNA"/>
</dbReference>
<evidence type="ECO:0000256" key="1">
    <source>
        <dbReference type="ARBA" id="ARBA00022676"/>
    </source>
</evidence>
<evidence type="ECO:0000256" key="3">
    <source>
        <dbReference type="SAM" id="Phobius"/>
    </source>
</evidence>
<dbReference type="Gene3D" id="3.90.550.10">
    <property type="entry name" value="Spore Coat Polysaccharide Biosynthesis Protein SpsA, Chain A"/>
    <property type="match status" value="1"/>
</dbReference>
<feature type="transmembrane region" description="Helical" evidence="3">
    <location>
        <begin position="312"/>
        <end position="332"/>
    </location>
</feature>
<proteinExistence type="predicted"/>
<dbReference type="PATRIC" id="fig|1227456.3.peg.1915"/>
<keyword evidence="6" id="KW-1185">Reference proteome</keyword>
<gene>
    <name evidence="5" type="ORF">C450_09488</name>
</gene>
<evidence type="ECO:0000313" key="6">
    <source>
        <dbReference type="Proteomes" id="UP000011625"/>
    </source>
</evidence>
<dbReference type="InterPro" id="IPR001173">
    <property type="entry name" value="Glyco_trans_2-like"/>
</dbReference>
<feature type="transmembrane region" description="Helical" evidence="3">
    <location>
        <begin position="339"/>
        <end position="357"/>
    </location>
</feature>
<dbReference type="RefSeq" id="WP_005042932.1">
    <property type="nucleotide sequence ID" value="NZ_AOME01000052.1"/>
</dbReference>
<feature type="domain" description="Glycosyltransferase 2-like" evidence="4">
    <location>
        <begin position="59"/>
        <end position="184"/>
    </location>
</feature>
<sequence length="431" mass="46493">MRERLKKVGLAGFGVCTGLLGWQFVGYPLTMGLLARAKGATDEPPDTDNMSPSDTPFITVIVPSYNESSVVAKRVENLRKQIYPNDRYEVLFVDSGSTDGTADVLRDALDDLGPDDPPMRLVEEGERSGKASAINHGVDQGHGEVVLVTDANSVFAPATIARVAPHFSNPTTGAVAGRLGVLDTGSSLTASNQFYRDLEHMKALGGALLGSVSQFDGELSAWRAGIVRADETSLSEDLDLSIRIHEAGYRITYEPRALVYESEPDTVAEQIASNKRRLIGTIQSLIRHWRYLVVPGDWYRALVFPSRKALPMFSPFLCLGSAVCFVVTLAVAPLAALAAALLVGIAGIGTFGALLAVRDDLLADTLPTAASNDEPDEADGGSGTEENGGVRWLLGIARYVAVIEYTILLAWWDYLTGDYSVRWRKSASDRE</sequence>
<dbReference type="Proteomes" id="UP000011625">
    <property type="component" value="Unassembled WGS sequence"/>
</dbReference>
<name>M0N683_9EURY</name>
<dbReference type="PANTHER" id="PTHR43630:SF1">
    <property type="entry name" value="POLY-BETA-1,6-N-ACETYL-D-GLUCOSAMINE SYNTHASE"/>
    <property type="match status" value="1"/>
</dbReference>
<keyword evidence="3" id="KW-0472">Membrane</keyword>
<dbReference type="InterPro" id="IPR029044">
    <property type="entry name" value="Nucleotide-diphossugar_trans"/>
</dbReference>
<evidence type="ECO:0000259" key="4">
    <source>
        <dbReference type="Pfam" id="PF00535"/>
    </source>
</evidence>
<protein>
    <submittedName>
        <fullName evidence="5">Family 2 glycosyl transferase</fullName>
    </submittedName>
</protein>
<organism evidence="5 6">
    <name type="scientific">Halococcus salifodinae DSM 8989</name>
    <dbReference type="NCBI Taxonomy" id="1227456"/>
    <lineage>
        <taxon>Archaea</taxon>
        <taxon>Methanobacteriati</taxon>
        <taxon>Methanobacteriota</taxon>
        <taxon>Stenosarchaea group</taxon>
        <taxon>Halobacteria</taxon>
        <taxon>Halobacteriales</taxon>
        <taxon>Halococcaceae</taxon>
        <taxon>Halococcus</taxon>
    </lineage>
</organism>
<keyword evidence="1" id="KW-0328">Glycosyltransferase</keyword>
<reference evidence="5 6" key="1">
    <citation type="journal article" date="2014" name="PLoS Genet.">
        <title>Phylogenetically driven sequencing of extremely halophilic archaea reveals strategies for static and dynamic osmo-response.</title>
        <authorList>
            <person name="Becker E.A."/>
            <person name="Seitzer P.M."/>
            <person name="Tritt A."/>
            <person name="Larsen D."/>
            <person name="Krusor M."/>
            <person name="Yao A.I."/>
            <person name="Wu D."/>
            <person name="Madern D."/>
            <person name="Eisen J.A."/>
            <person name="Darling A.E."/>
            <person name="Facciotti M.T."/>
        </authorList>
    </citation>
    <scope>NUCLEOTIDE SEQUENCE [LARGE SCALE GENOMIC DNA]</scope>
    <source>
        <strain evidence="5 6">DSM 8989</strain>
    </source>
</reference>
<evidence type="ECO:0000256" key="2">
    <source>
        <dbReference type="ARBA" id="ARBA00022679"/>
    </source>
</evidence>
<dbReference type="STRING" id="1227456.C450_09488"/>
<dbReference type="Pfam" id="PF00535">
    <property type="entry name" value="Glycos_transf_2"/>
    <property type="match status" value="1"/>
</dbReference>
<comment type="caution">
    <text evidence="5">The sequence shown here is derived from an EMBL/GenBank/DDBJ whole genome shotgun (WGS) entry which is preliminary data.</text>
</comment>
<dbReference type="PANTHER" id="PTHR43630">
    <property type="entry name" value="POLY-BETA-1,6-N-ACETYL-D-GLUCOSAMINE SYNTHASE"/>
    <property type="match status" value="1"/>
</dbReference>
<keyword evidence="2 5" id="KW-0808">Transferase</keyword>
<dbReference type="SUPFAM" id="SSF53448">
    <property type="entry name" value="Nucleotide-diphospho-sugar transferases"/>
    <property type="match status" value="1"/>
</dbReference>
<keyword evidence="3" id="KW-0812">Transmembrane</keyword>
<keyword evidence="3" id="KW-1133">Transmembrane helix</keyword>
<accession>M0N683</accession>
<feature type="transmembrane region" description="Helical" evidence="3">
    <location>
        <begin position="396"/>
        <end position="415"/>
    </location>
</feature>
<evidence type="ECO:0000313" key="5">
    <source>
        <dbReference type="EMBL" id="EMA53038.1"/>
    </source>
</evidence>
<dbReference type="AlphaFoldDB" id="M0N683"/>
<dbReference type="GO" id="GO:0016757">
    <property type="term" value="F:glycosyltransferase activity"/>
    <property type="evidence" value="ECO:0007669"/>
    <property type="project" value="UniProtKB-KW"/>
</dbReference>